<keyword evidence="3" id="KW-0804">Transcription</keyword>
<gene>
    <name evidence="5" type="ORF">ACFOU2_07495</name>
</gene>
<organism evidence="5 6">
    <name type="scientific">Bacillus songklensis</name>
    <dbReference type="NCBI Taxonomy" id="1069116"/>
    <lineage>
        <taxon>Bacteria</taxon>
        <taxon>Bacillati</taxon>
        <taxon>Bacillota</taxon>
        <taxon>Bacilli</taxon>
        <taxon>Bacillales</taxon>
        <taxon>Bacillaceae</taxon>
        <taxon>Bacillus</taxon>
    </lineage>
</organism>
<dbReference type="Gene3D" id="1.10.10.10">
    <property type="entry name" value="Winged helix-like DNA-binding domain superfamily/Winged helix DNA-binding domain"/>
    <property type="match status" value="1"/>
</dbReference>
<dbReference type="EMBL" id="JBHRZT010000026">
    <property type="protein sequence ID" value="MFC3883373.1"/>
    <property type="molecule type" value="Genomic_DNA"/>
</dbReference>
<dbReference type="SUPFAM" id="SSF46785">
    <property type="entry name" value="Winged helix' DNA-binding domain"/>
    <property type="match status" value="1"/>
</dbReference>
<evidence type="ECO:0000256" key="2">
    <source>
        <dbReference type="ARBA" id="ARBA00023125"/>
    </source>
</evidence>
<protein>
    <submittedName>
        <fullName evidence="5">MarR family winged helix-turn-helix transcriptional regulator</fullName>
    </submittedName>
</protein>
<evidence type="ECO:0000256" key="3">
    <source>
        <dbReference type="ARBA" id="ARBA00023163"/>
    </source>
</evidence>
<evidence type="ECO:0000259" key="4">
    <source>
        <dbReference type="PROSITE" id="PS50995"/>
    </source>
</evidence>
<dbReference type="PROSITE" id="PS50995">
    <property type="entry name" value="HTH_MARR_2"/>
    <property type="match status" value="1"/>
</dbReference>
<evidence type="ECO:0000313" key="5">
    <source>
        <dbReference type="EMBL" id="MFC3883373.1"/>
    </source>
</evidence>
<dbReference type="Pfam" id="PF01047">
    <property type="entry name" value="MarR"/>
    <property type="match status" value="1"/>
</dbReference>
<dbReference type="InterPro" id="IPR036388">
    <property type="entry name" value="WH-like_DNA-bd_sf"/>
</dbReference>
<dbReference type="InterPro" id="IPR000835">
    <property type="entry name" value="HTH_MarR-typ"/>
</dbReference>
<accession>A0ABV8AZI3</accession>
<feature type="domain" description="HTH marR-type" evidence="4">
    <location>
        <begin position="3"/>
        <end position="138"/>
    </location>
</feature>
<sequence>MNRHDMMVDLEKLLRIVFRQLRSEVGELFGRELTGNEFRILAMLMEEGSMRATDVAKHLEVSASHVTALTDDLLSKGYIERHKSEMDRRIVEIVVTKEGKEAFTQFEQQKSDYFRERFSHFTNEELLILNTLFRKMDKTSIDE</sequence>
<name>A0ABV8AZI3_9BACI</name>
<keyword evidence="2" id="KW-0238">DNA-binding</keyword>
<proteinExistence type="predicted"/>
<keyword evidence="6" id="KW-1185">Reference proteome</keyword>
<dbReference type="PANTHER" id="PTHR42756">
    <property type="entry name" value="TRANSCRIPTIONAL REGULATOR, MARR"/>
    <property type="match status" value="1"/>
</dbReference>
<dbReference type="PRINTS" id="PR00598">
    <property type="entry name" value="HTHMARR"/>
</dbReference>
<dbReference type="InterPro" id="IPR036390">
    <property type="entry name" value="WH_DNA-bd_sf"/>
</dbReference>
<dbReference type="PANTHER" id="PTHR42756:SF1">
    <property type="entry name" value="TRANSCRIPTIONAL REPRESSOR OF EMRAB OPERON"/>
    <property type="match status" value="1"/>
</dbReference>
<reference evidence="6" key="1">
    <citation type="journal article" date="2019" name="Int. J. Syst. Evol. Microbiol.">
        <title>The Global Catalogue of Microorganisms (GCM) 10K type strain sequencing project: providing services to taxonomists for standard genome sequencing and annotation.</title>
        <authorList>
            <consortium name="The Broad Institute Genomics Platform"/>
            <consortium name="The Broad Institute Genome Sequencing Center for Infectious Disease"/>
            <person name="Wu L."/>
            <person name="Ma J."/>
        </authorList>
    </citation>
    <scope>NUCLEOTIDE SEQUENCE [LARGE SCALE GENOMIC DNA]</scope>
    <source>
        <strain evidence="6">CCUG 61889</strain>
    </source>
</reference>
<evidence type="ECO:0000313" key="6">
    <source>
        <dbReference type="Proteomes" id="UP001595752"/>
    </source>
</evidence>
<evidence type="ECO:0000256" key="1">
    <source>
        <dbReference type="ARBA" id="ARBA00023015"/>
    </source>
</evidence>
<dbReference type="Proteomes" id="UP001595752">
    <property type="component" value="Unassembled WGS sequence"/>
</dbReference>
<keyword evidence="1" id="KW-0805">Transcription regulation</keyword>
<dbReference type="SMART" id="SM00347">
    <property type="entry name" value="HTH_MARR"/>
    <property type="match status" value="1"/>
</dbReference>
<comment type="caution">
    <text evidence="5">The sequence shown here is derived from an EMBL/GenBank/DDBJ whole genome shotgun (WGS) entry which is preliminary data.</text>
</comment>
<dbReference type="RefSeq" id="WP_377913776.1">
    <property type="nucleotide sequence ID" value="NZ_JBHRZT010000026.1"/>
</dbReference>